<sequence>MLALIGILTIATLLFCIMSKRLSPIVSLIIIPILGAIVALYIVPVFQGSVEALPAYSTIPKMAVNGISKLAPMAAMFVFAIIFFGVVSDAGMFDPIIAKILKVVGTSPKKIIIGTGVLALIAHLDGNGAVTFLITVPAMIPLYDKLGIDKRILAGITALSAGVNFLPWTGPMIRAASALDVSTHDLFTPLIPAQITGLAFMVFMGWYWGRKEEKRLGLVGGSAGGVVGTGEKSEVVTHFKPKALTEEELKLRRPHLFWPNLILVTLVISLMVSTKIAPTIIFMVACCIALTLNYRKPAEQSARINAHAKGALMMATILFAAGVFTGIMSESGMLKAMAVSTGEFVPDSLASHIPFIVSLIAMPLSLIFDPDSYYFGIMPVVANIGGFPPIQVAQASLLGQMTTGFPVSPLTPATFLLCSLSGVDLADHQKFSIPILWAASVVMAIGAMLTGVFPL</sequence>
<dbReference type="InterPro" id="IPR014738">
    <property type="entry name" value="Citrate_transporter"/>
</dbReference>
<evidence type="ECO:0000256" key="3">
    <source>
        <dbReference type="ARBA" id="ARBA00022692"/>
    </source>
</evidence>
<feature type="transmembrane region" description="Helical" evidence="6">
    <location>
        <begin position="435"/>
        <end position="453"/>
    </location>
</feature>
<accession>A0A2N9XV43</accession>
<feature type="transmembrane region" description="Helical" evidence="6">
    <location>
        <begin position="70"/>
        <end position="91"/>
    </location>
</feature>
<evidence type="ECO:0000259" key="7">
    <source>
        <dbReference type="Pfam" id="PF03600"/>
    </source>
</evidence>
<evidence type="ECO:0000256" key="6">
    <source>
        <dbReference type="SAM" id="Phobius"/>
    </source>
</evidence>
<dbReference type="RefSeq" id="WP_100138203.1">
    <property type="nucleotide sequence ID" value="NZ_MEIS01000123.1"/>
</dbReference>
<dbReference type="GO" id="GO:0016020">
    <property type="term" value="C:membrane"/>
    <property type="evidence" value="ECO:0007669"/>
    <property type="project" value="UniProtKB-SubCell"/>
</dbReference>
<feature type="transmembrane region" description="Helical" evidence="6">
    <location>
        <begin position="278"/>
        <end position="294"/>
    </location>
</feature>
<feature type="transmembrane region" description="Helical" evidence="6">
    <location>
        <begin position="190"/>
        <end position="208"/>
    </location>
</feature>
<name>A0A2N9XV43_9NEIS</name>
<feature type="transmembrane region" description="Helical" evidence="6">
    <location>
        <begin position="349"/>
        <end position="368"/>
    </location>
</feature>
<reference evidence="8 9" key="1">
    <citation type="journal article" date="2017" name="MBio">
        <title>Type VI secretion-mediated competition in the bee gut microbiome.</title>
        <authorList>
            <person name="Steele M.I."/>
            <person name="Kwong W.K."/>
            <person name="Powell J.E."/>
            <person name="Whiteley M."/>
            <person name="Moran N.A."/>
        </authorList>
    </citation>
    <scope>NUCLEOTIDE SEQUENCE [LARGE SCALE GENOMIC DNA]</scope>
    <source>
        <strain evidence="8 9">Nev3CBA3</strain>
    </source>
</reference>
<evidence type="ECO:0000256" key="1">
    <source>
        <dbReference type="ARBA" id="ARBA00004141"/>
    </source>
</evidence>
<feature type="transmembrane region" description="Helical" evidence="6">
    <location>
        <begin position="256"/>
        <end position="272"/>
    </location>
</feature>
<feature type="domain" description="Citrate transporter-like" evidence="7">
    <location>
        <begin position="15"/>
        <end position="397"/>
    </location>
</feature>
<keyword evidence="3 6" id="KW-0812">Transmembrane</keyword>
<proteinExistence type="predicted"/>
<dbReference type="AlphaFoldDB" id="A0A2N9XV43"/>
<evidence type="ECO:0000256" key="5">
    <source>
        <dbReference type="ARBA" id="ARBA00023136"/>
    </source>
</evidence>
<dbReference type="InterPro" id="IPR052180">
    <property type="entry name" value="NhaC_Na-H+_Antiporter"/>
</dbReference>
<feature type="transmembrane region" description="Helical" evidence="6">
    <location>
        <begin position="29"/>
        <end position="50"/>
    </location>
</feature>
<comment type="caution">
    <text evidence="8">The sequence shown here is derived from an EMBL/GenBank/DDBJ whole genome shotgun (WGS) entry which is preliminary data.</text>
</comment>
<protein>
    <submittedName>
        <fullName evidence="8">Citrate transporter</fullName>
    </submittedName>
</protein>
<organism evidence="8 9">
    <name type="scientific">Snodgrassella alvi</name>
    <dbReference type="NCBI Taxonomy" id="1196083"/>
    <lineage>
        <taxon>Bacteria</taxon>
        <taxon>Pseudomonadati</taxon>
        <taxon>Pseudomonadota</taxon>
        <taxon>Betaproteobacteria</taxon>
        <taxon>Neisseriales</taxon>
        <taxon>Neisseriaceae</taxon>
        <taxon>Snodgrassella</taxon>
    </lineage>
</organism>
<feature type="transmembrane region" description="Helical" evidence="6">
    <location>
        <begin position="152"/>
        <end position="170"/>
    </location>
</feature>
<dbReference type="InterPro" id="IPR004680">
    <property type="entry name" value="Cit_transptr-like_dom"/>
</dbReference>
<dbReference type="GO" id="GO:0015137">
    <property type="term" value="F:citrate transmembrane transporter activity"/>
    <property type="evidence" value="ECO:0007669"/>
    <property type="project" value="InterPro"/>
</dbReference>
<evidence type="ECO:0000313" key="8">
    <source>
        <dbReference type="EMBL" id="PIT53386.1"/>
    </source>
</evidence>
<keyword evidence="5 6" id="KW-0472">Membrane</keyword>
<keyword evidence="2" id="KW-0813">Transport</keyword>
<evidence type="ECO:0000256" key="4">
    <source>
        <dbReference type="ARBA" id="ARBA00022989"/>
    </source>
</evidence>
<gene>
    <name evidence="8" type="ORF">BHC49_13240</name>
</gene>
<dbReference type="Proteomes" id="UP000229434">
    <property type="component" value="Unassembled WGS sequence"/>
</dbReference>
<dbReference type="PANTHER" id="PTHR33451:SF3">
    <property type="entry name" value="MALATE-2H(+)_NA(+)-LACTATE ANTIPORTER"/>
    <property type="match status" value="1"/>
</dbReference>
<dbReference type="Pfam" id="PF03600">
    <property type="entry name" value="CitMHS"/>
    <property type="match status" value="1"/>
</dbReference>
<keyword evidence="4 6" id="KW-1133">Transmembrane helix</keyword>
<dbReference type="EMBL" id="MEIS01000123">
    <property type="protein sequence ID" value="PIT53386.1"/>
    <property type="molecule type" value="Genomic_DNA"/>
</dbReference>
<evidence type="ECO:0000313" key="9">
    <source>
        <dbReference type="Proteomes" id="UP000229434"/>
    </source>
</evidence>
<feature type="transmembrane region" description="Helical" evidence="6">
    <location>
        <begin position="111"/>
        <end position="140"/>
    </location>
</feature>
<comment type="subcellular location">
    <subcellularLocation>
        <location evidence="1">Membrane</location>
        <topology evidence="1">Multi-pass membrane protein</topology>
    </subcellularLocation>
</comment>
<evidence type="ECO:0000256" key="2">
    <source>
        <dbReference type="ARBA" id="ARBA00022448"/>
    </source>
</evidence>
<dbReference type="NCBIfam" id="TIGR00784">
    <property type="entry name" value="citMHS"/>
    <property type="match status" value="1"/>
</dbReference>
<dbReference type="PANTHER" id="PTHR33451">
    <property type="entry name" value="MALATE-2H(+)/NA(+)-LACTATE ANTIPORTER"/>
    <property type="match status" value="1"/>
</dbReference>
<feature type="transmembrane region" description="Helical" evidence="6">
    <location>
        <begin position="306"/>
        <end position="329"/>
    </location>
</feature>